<evidence type="ECO:0000256" key="5">
    <source>
        <dbReference type="ARBA" id="ARBA00022676"/>
    </source>
</evidence>
<proteinExistence type="inferred from homology"/>
<dbReference type="Gene3D" id="3.90.176.10">
    <property type="entry name" value="Toxin ADP-ribosyltransferase, Chain A, domain 1"/>
    <property type="match status" value="1"/>
</dbReference>
<evidence type="ECO:0000256" key="9">
    <source>
        <dbReference type="ARBA" id="ARBA00023026"/>
    </source>
</evidence>
<dbReference type="EC" id="2.4.2.31" evidence="11"/>
<keyword evidence="9" id="KW-0843">Virulence</keyword>
<evidence type="ECO:0000256" key="4">
    <source>
        <dbReference type="ARBA" id="ARBA00022656"/>
    </source>
</evidence>
<reference evidence="13" key="2">
    <citation type="submission" date="2025-09" db="UniProtKB">
        <authorList>
            <consortium name="Ensembl"/>
        </authorList>
    </citation>
    <scope>IDENTIFICATION</scope>
</reference>
<dbReference type="GO" id="GO:0005576">
    <property type="term" value="C:extracellular region"/>
    <property type="evidence" value="ECO:0007669"/>
    <property type="project" value="UniProtKB-SubCell"/>
</dbReference>
<dbReference type="GO" id="GO:0016779">
    <property type="term" value="F:nucleotidyltransferase activity"/>
    <property type="evidence" value="ECO:0007669"/>
    <property type="project" value="UniProtKB-KW"/>
</dbReference>
<keyword evidence="6 11" id="KW-0808">Transferase</keyword>
<accession>A0A3Q3B3C8</accession>
<dbReference type="AlphaFoldDB" id="A0A3Q3B3C8"/>
<feature type="transmembrane region" description="Helical" evidence="12">
    <location>
        <begin position="291"/>
        <end position="312"/>
    </location>
</feature>
<dbReference type="SUPFAM" id="SSF56399">
    <property type="entry name" value="ADP-ribosylation"/>
    <property type="match status" value="1"/>
</dbReference>
<dbReference type="RefSeq" id="XP_017290674.1">
    <property type="nucleotide sequence ID" value="XM_017435185.3"/>
</dbReference>
<evidence type="ECO:0000256" key="12">
    <source>
        <dbReference type="SAM" id="Phobius"/>
    </source>
</evidence>
<protein>
    <recommendedName>
        <fullName evidence="11">NAD(P)(+)--arginine ADP-ribosyltransferase</fullName>
        <ecNumber evidence="11">2.4.2.31</ecNumber>
    </recommendedName>
    <alternativeName>
        <fullName evidence="11">Mono(ADP-ribosyl)transferase</fullName>
    </alternativeName>
</protein>
<keyword evidence="12" id="KW-0812">Transmembrane</keyword>
<dbReference type="GO" id="GO:0003950">
    <property type="term" value="F:NAD+ poly-ADP-ribosyltransferase activity"/>
    <property type="evidence" value="ECO:0007669"/>
    <property type="project" value="TreeGrafter"/>
</dbReference>
<keyword evidence="3" id="KW-0964">Secreted</keyword>
<sequence length="346" mass="40491">MAFRFQSFRFLRNWVVLCVSLLFVVLLLNSNSFLILRWPQRSAKERNTAVLPLDMATDSIDDMYNGCRSESVSTVELFGVFEWQVNRHFSVAWMLVERIAKKPVHKNLTDDHSKAVYVFTRFERIRQNFSRALRTGKHKYSTDRFRFHYFYFYLTDAIQVLNKNWASCRTMYHRTWKHFERNIINTYMRFGALTWAVSSKESFELNGNVSCFEIYTCFGADITHYSSTDQKGQVLIPTYEVFKVTDVLTDDLWCSVVYKLRSTEVPRTDQNCKLFQSLKTFFNPGLTQLHGANVVVMSTYLSLIMIISFILVKHNQKRYVATVLGGLLVVITVALLLSNKQSFMMV</sequence>
<dbReference type="PANTHER" id="PTHR10339">
    <property type="entry name" value="ADP-RIBOSYLTRANSFERASE"/>
    <property type="match status" value="1"/>
</dbReference>
<dbReference type="OrthoDB" id="423533at2759"/>
<keyword evidence="14" id="KW-1185">Reference proteome</keyword>
<name>A0A3Q3B3C8_KRYMA</name>
<dbReference type="Ensembl" id="ENSKMAT00000023740.1">
    <property type="protein sequence ID" value="ENSKMAP00000023441.1"/>
    <property type="gene ID" value="ENSKMAG00000017399.1"/>
</dbReference>
<dbReference type="GO" id="GO:0106274">
    <property type="term" value="F:NAD+-protein-arginine ADP-ribosyltransferase activity"/>
    <property type="evidence" value="ECO:0007669"/>
    <property type="project" value="UniProtKB-EC"/>
</dbReference>
<dbReference type="InterPro" id="IPR000768">
    <property type="entry name" value="ART"/>
</dbReference>
<dbReference type="GeneTree" id="ENSGT01030000234601"/>
<dbReference type="PRINTS" id="PR00970">
    <property type="entry name" value="RIBTRNSFRASE"/>
</dbReference>
<evidence type="ECO:0000256" key="2">
    <source>
        <dbReference type="ARBA" id="ARBA00009558"/>
    </source>
</evidence>
<keyword evidence="12" id="KW-0472">Membrane</keyword>
<reference evidence="13" key="1">
    <citation type="submission" date="2025-08" db="UniProtKB">
        <authorList>
            <consortium name="Ensembl"/>
        </authorList>
    </citation>
    <scope>IDENTIFICATION</scope>
</reference>
<dbReference type="Pfam" id="PF01129">
    <property type="entry name" value="ART"/>
    <property type="match status" value="1"/>
</dbReference>
<feature type="transmembrane region" description="Helical" evidence="12">
    <location>
        <begin position="319"/>
        <end position="337"/>
    </location>
</feature>
<evidence type="ECO:0000313" key="13">
    <source>
        <dbReference type="Ensembl" id="ENSKMAP00000023441.1"/>
    </source>
</evidence>
<keyword evidence="7" id="KW-0548">Nucleotidyltransferase</keyword>
<dbReference type="InterPro" id="IPR050999">
    <property type="entry name" value="ADP-ribosyltransferase_ARG"/>
</dbReference>
<keyword evidence="11" id="KW-0520">NAD</keyword>
<keyword evidence="12" id="KW-1133">Transmembrane helix</keyword>
<dbReference type="OMA" id="KPVHKHL"/>
<organism evidence="13 14">
    <name type="scientific">Kryptolebias marmoratus</name>
    <name type="common">Mangrove killifish</name>
    <name type="synonym">Rivulus marmoratus</name>
    <dbReference type="NCBI Taxonomy" id="37003"/>
    <lineage>
        <taxon>Eukaryota</taxon>
        <taxon>Metazoa</taxon>
        <taxon>Chordata</taxon>
        <taxon>Craniata</taxon>
        <taxon>Vertebrata</taxon>
        <taxon>Euteleostomi</taxon>
        <taxon>Actinopterygii</taxon>
        <taxon>Neopterygii</taxon>
        <taxon>Teleostei</taxon>
        <taxon>Neoteleostei</taxon>
        <taxon>Acanthomorphata</taxon>
        <taxon>Ovalentaria</taxon>
        <taxon>Atherinomorphae</taxon>
        <taxon>Cyprinodontiformes</taxon>
        <taxon>Rivulidae</taxon>
        <taxon>Kryptolebias</taxon>
    </lineage>
</organism>
<dbReference type="GeneID" id="108247224"/>
<evidence type="ECO:0000256" key="1">
    <source>
        <dbReference type="ARBA" id="ARBA00004613"/>
    </source>
</evidence>
<dbReference type="Proteomes" id="UP000264800">
    <property type="component" value="Unplaced"/>
</dbReference>
<evidence type="ECO:0000256" key="7">
    <source>
        <dbReference type="ARBA" id="ARBA00022695"/>
    </source>
</evidence>
<evidence type="ECO:0000313" key="14">
    <source>
        <dbReference type="Proteomes" id="UP000264800"/>
    </source>
</evidence>
<keyword evidence="5 11" id="KW-0328">Glycosyltransferase</keyword>
<evidence type="ECO:0000256" key="6">
    <source>
        <dbReference type="ARBA" id="ARBA00022679"/>
    </source>
</evidence>
<evidence type="ECO:0000256" key="10">
    <source>
        <dbReference type="ARBA" id="ARBA00047597"/>
    </source>
</evidence>
<dbReference type="PANTHER" id="PTHR10339:SF25">
    <property type="entry name" value="SECRETED EXOENZYME S"/>
    <property type="match status" value="1"/>
</dbReference>
<dbReference type="KEGG" id="kmr:108247224"/>
<comment type="similarity">
    <text evidence="2 11">Belongs to the Arg-specific ADP-ribosyltransferase family.</text>
</comment>
<evidence type="ECO:0000256" key="8">
    <source>
        <dbReference type="ARBA" id="ARBA00022857"/>
    </source>
</evidence>
<keyword evidence="4" id="KW-0800">Toxin</keyword>
<evidence type="ECO:0000256" key="3">
    <source>
        <dbReference type="ARBA" id="ARBA00022525"/>
    </source>
</evidence>
<dbReference type="GO" id="GO:0090729">
    <property type="term" value="F:toxin activity"/>
    <property type="evidence" value="ECO:0007669"/>
    <property type="project" value="UniProtKB-KW"/>
</dbReference>
<evidence type="ECO:0000256" key="11">
    <source>
        <dbReference type="RuleBase" id="RU361228"/>
    </source>
</evidence>
<keyword evidence="8 11" id="KW-0521">NADP</keyword>
<comment type="catalytic activity">
    <reaction evidence="10 11">
        <text>L-arginyl-[protein] + NAD(+) = N(omega)-(ADP-D-ribosyl)-L-arginyl-[protein] + nicotinamide + H(+)</text>
        <dbReference type="Rhea" id="RHEA:19149"/>
        <dbReference type="Rhea" id="RHEA-COMP:10532"/>
        <dbReference type="Rhea" id="RHEA-COMP:15087"/>
        <dbReference type="ChEBI" id="CHEBI:15378"/>
        <dbReference type="ChEBI" id="CHEBI:17154"/>
        <dbReference type="ChEBI" id="CHEBI:29965"/>
        <dbReference type="ChEBI" id="CHEBI:57540"/>
        <dbReference type="ChEBI" id="CHEBI:142554"/>
        <dbReference type="EC" id="2.4.2.31"/>
    </reaction>
</comment>
<comment type="subcellular location">
    <subcellularLocation>
        <location evidence="1">Secreted</location>
    </subcellularLocation>
</comment>